<dbReference type="Proteomes" id="UP000075950">
    <property type="component" value="Chromosome"/>
</dbReference>
<dbReference type="Gene3D" id="3.40.50.150">
    <property type="entry name" value="Vaccinia Virus protein VP39"/>
    <property type="match status" value="1"/>
</dbReference>
<dbReference type="PANTHER" id="PTHR43861">
    <property type="entry name" value="TRANS-ACONITATE 2-METHYLTRANSFERASE-RELATED"/>
    <property type="match status" value="1"/>
</dbReference>
<feature type="domain" description="Methyltransferase" evidence="2">
    <location>
        <begin position="52"/>
        <end position="144"/>
    </location>
</feature>
<evidence type="ECO:0000256" key="1">
    <source>
        <dbReference type="ARBA" id="ARBA00022679"/>
    </source>
</evidence>
<proteinExistence type="predicted"/>
<dbReference type="RefSeq" id="WP_062861937.1">
    <property type="nucleotide sequence ID" value="NZ_CP014869.1"/>
</dbReference>
<keyword evidence="1" id="KW-0808">Transferase</keyword>
<organism evidence="3 4">
    <name type="scientific">Brevibacterium linens</name>
    <dbReference type="NCBI Taxonomy" id="1703"/>
    <lineage>
        <taxon>Bacteria</taxon>
        <taxon>Bacillati</taxon>
        <taxon>Actinomycetota</taxon>
        <taxon>Actinomycetes</taxon>
        <taxon>Micrococcales</taxon>
        <taxon>Brevibacteriaceae</taxon>
        <taxon>Brevibacterium</taxon>
    </lineage>
</organism>
<gene>
    <name evidence="3" type="ORF">A2T55_11530</name>
</gene>
<name>A0A142NQQ3_BRELN</name>
<sequence>MPADGARNPAGDAGDSYVDARCAAVYDIFEGPERDDLDVYAAMVEEFGAASVVDVGCGTGTFATMLAGRGVEVVGVDPSALALDVAQSKPHAGKVTWVHGIAANLPPVQADMAFMTANVAQAILGDEAWAETLTAIRRRLSPGGVLVFESRDPERRAWLEWTKENTYSAAEVDGEGTVESWVEFEDSHGGFVDFVGILVFERDGRRVEQRSRLQFRDRAELTKSLEDAGFVVDEIRDAPDRPGREFVFIARKSQLTYQRNVDADQPR</sequence>
<evidence type="ECO:0000313" key="4">
    <source>
        <dbReference type="Proteomes" id="UP000075950"/>
    </source>
</evidence>
<reference evidence="4" key="1">
    <citation type="submission" date="2016-03" db="EMBL/GenBank/DDBJ databases">
        <authorList>
            <person name="Ploux O."/>
        </authorList>
    </citation>
    <scope>NUCLEOTIDE SEQUENCE [LARGE SCALE GENOMIC DNA]</scope>
    <source>
        <strain evidence="4">BS258</strain>
    </source>
</reference>
<dbReference type="EMBL" id="CP014869">
    <property type="protein sequence ID" value="AMT94331.1"/>
    <property type="molecule type" value="Genomic_DNA"/>
</dbReference>
<evidence type="ECO:0000313" key="3">
    <source>
        <dbReference type="EMBL" id="AMT94331.1"/>
    </source>
</evidence>
<dbReference type="GO" id="GO:0016740">
    <property type="term" value="F:transferase activity"/>
    <property type="evidence" value="ECO:0007669"/>
    <property type="project" value="UniProtKB-KW"/>
</dbReference>
<dbReference type="InterPro" id="IPR029063">
    <property type="entry name" value="SAM-dependent_MTases_sf"/>
</dbReference>
<dbReference type="CDD" id="cd02440">
    <property type="entry name" value="AdoMet_MTases"/>
    <property type="match status" value="1"/>
</dbReference>
<accession>A0A142NQQ3</accession>
<dbReference type="Pfam" id="PF13649">
    <property type="entry name" value="Methyltransf_25"/>
    <property type="match status" value="1"/>
</dbReference>
<dbReference type="KEGG" id="bly:A2T55_11530"/>
<evidence type="ECO:0000259" key="2">
    <source>
        <dbReference type="Pfam" id="PF13649"/>
    </source>
</evidence>
<dbReference type="AlphaFoldDB" id="A0A142NQQ3"/>
<protein>
    <recommendedName>
        <fullName evidence="2">Methyltransferase domain-containing protein</fullName>
    </recommendedName>
</protein>
<dbReference type="InterPro" id="IPR041698">
    <property type="entry name" value="Methyltransf_25"/>
</dbReference>
<dbReference type="SUPFAM" id="SSF53335">
    <property type="entry name" value="S-adenosyl-L-methionine-dependent methyltransferases"/>
    <property type="match status" value="1"/>
</dbReference>